<dbReference type="InterPro" id="IPR036388">
    <property type="entry name" value="WH-like_DNA-bd_sf"/>
</dbReference>
<sequence>MEIVREDRHAALADQLCFALYAASKTVGNAYRTLLEPLGLTYPQYLVMLGVWAQDGLTVAEVSAAVGLETSTLSPLLKRLEQAGFLTRRRDTADERVVRLHLTAAGAELERSVAPVRERVENATGLTAAEFAQLRGALLRLQRTVSGADLS</sequence>
<dbReference type="PANTHER" id="PTHR33164:SF5">
    <property type="entry name" value="ORGANIC HYDROPEROXIDE RESISTANCE TRANSCRIPTIONAL REGULATOR"/>
    <property type="match status" value="1"/>
</dbReference>
<gene>
    <name evidence="7" type="ORF">Val02_21850</name>
</gene>
<keyword evidence="2" id="KW-0963">Cytoplasm</keyword>
<protein>
    <submittedName>
        <fullName evidence="7">Transcriptional regulator</fullName>
    </submittedName>
</protein>
<evidence type="ECO:0000256" key="4">
    <source>
        <dbReference type="ARBA" id="ARBA00023125"/>
    </source>
</evidence>
<dbReference type="SUPFAM" id="SSF46785">
    <property type="entry name" value="Winged helix' DNA-binding domain"/>
    <property type="match status" value="1"/>
</dbReference>
<dbReference type="GO" id="GO:0003700">
    <property type="term" value="F:DNA-binding transcription factor activity"/>
    <property type="evidence" value="ECO:0007669"/>
    <property type="project" value="InterPro"/>
</dbReference>
<dbReference type="GO" id="GO:0005737">
    <property type="term" value="C:cytoplasm"/>
    <property type="evidence" value="ECO:0007669"/>
    <property type="project" value="UniProtKB-SubCell"/>
</dbReference>
<dbReference type="PROSITE" id="PS50995">
    <property type="entry name" value="HTH_MARR_2"/>
    <property type="match status" value="1"/>
</dbReference>
<name>A0A8J3YHC6_9ACTN</name>
<dbReference type="InterPro" id="IPR039422">
    <property type="entry name" value="MarR/SlyA-like"/>
</dbReference>
<dbReference type="RefSeq" id="WP_203898861.1">
    <property type="nucleotide sequence ID" value="NZ_BOPF01000007.1"/>
</dbReference>
<dbReference type="PANTHER" id="PTHR33164">
    <property type="entry name" value="TRANSCRIPTIONAL REGULATOR, MARR FAMILY"/>
    <property type="match status" value="1"/>
</dbReference>
<evidence type="ECO:0000256" key="5">
    <source>
        <dbReference type="ARBA" id="ARBA00023163"/>
    </source>
</evidence>
<dbReference type="EMBL" id="BOPF01000007">
    <property type="protein sequence ID" value="GIJ45299.1"/>
    <property type="molecule type" value="Genomic_DNA"/>
</dbReference>
<feature type="domain" description="HTH marR-type" evidence="6">
    <location>
        <begin position="13"/>
        <end position="143"/>
    </location>
</feature>
<reference evidence="7" key="1">
    <citation type="submission" date="2021-01" db="EMBL/GenBank/DDBJ databases">
        <title>Whole genome shotgun sequence of Virgisporangium aliadipatigenens NBRC 105644.</title>
        <authorList>
            <person name="Komaki H."/>
            <person name="Tamura T."/>
        </authorList>
    </citation>
    <scope>NUCLEOTIDE SEQUENCE</scope>
    <source>
        <strain evidence="7">NBRC 105644</strain>
    </source>
</reference>
<dbReference type="Proteomes" id="UP000619260">
    <property type="component" value="Unassembled WGS sequence"/>
</dbReference>
<evidence type="ECO:0000259" key="6">
    <source>
        <dbReference type="PROSITE" id="PS50995"/>
    </source>
</evidence>
<dbReference type="PRINTS" id="PR00598">
    <property type="entry name" value="HTHMARR"/>
</dbReference>
<evidence type="ECO:0000313" key="7">
    <source>
        <dbReference type="EMBL" id="GIJ45299.1"/>
    </source>
</evidence>
<dbReference type="Pfam" id="PF22381">
    <property type="entry name" value="Staph_reg_Sar_Rot"/>
    <property type="match status" value="1"/>
</dbReference>
<comment type="subcellular location">
    <subcellularLocation>
        <location evidence="1">Cytoplasm</location>
    </subcellularLocation>
</comment>
<comment type="caution">
    <text evidence="7">The sequence shown here is derived from an EMBL/GenBank/DDBJ whole genome shotgun (WGS) entry which is preliminary data.</text>
</comment>
<dbReference type="GO" id="GO:0006950">
    <property type="term" value="P:response to stress"/>
    <property type="evidence" value="ECO:0007669"/>
    <property type="project" value="TreeGrafter"/>
</dbReference>
<evidence type="ECO:0000256" key="2">
    <source>
        <dbReference type="ARBA" id="ARBA00022490"/>
    </source>
</evidence>
<dbReference type="AlphaFoldDB" id="A0A8J3YHC6"/>
<keyword evidence="3" id="KW-0805">Transcription regulation</keyword>
<organism evidence="7 8">
    <name type="scientific">Virgisporangium aliadipatigenens</name>
    <dbReference type="NCBI Taxonomy" id="741659"/>
    <lineage>
        <taxon>Bacteria</taxon>
        <taxon>Bacillati</taxon>
        <taxon>Actinomycetota</taxon>
        <taxon>Actinomycetes</taxon>
        <taxon>Micromonosporales</taxon>
        <taxon>Micromonosporaceae</taxon>
        <taxon>Virgisporangium</taxon>
    </lineage>
</organism>
<keyword evidence="8" id="KW-1185">Reference proteome</keyword>
<proteinExistence type="predicted"/>
<dbReference type="SMART" id="SM00347">
    <property type="entry name" value="HTH_MARR"/>
    <property type="match status" value="1"/>
</dbReference>
<keyword evidence="5" id="KW-0804">Transcription</keyword>
<dbReference type="Gene3D" id="1.10.10.10">
    <property type="entry name" value="Winged helix-like DNA-binding domain superfamily/Winged helix DNA-binding domain"/>
    <property type="match status" value="1"/>
</dbReference>
<dbReference type="InterPro" id="IPR055166">
    <property type="entry name" value="Transc_reg_Sar_Rot_HTH"/>
</dbReference>
<accession>A0A8J3YHC6</accession>
<dbReference type="InterPro" id="IPR036390">
    <property type="entry name" value="WH_DNA-bd_sf"/>
</dbReference>
<evidence type="ECO:0000256" key="1">
    <source>
        <dbReference type="ARBA" id="ARBA00004496"/>
    </source>
</evidence>
<evidence type="ECO:0000313" key="8">
    <source>
        <dbReference type="Proteomes" id="UP000619260"/>
    </source>
</evidence>
<evidence type="ECO:0000256" key="3">
    <source>
        <dbReference type="ARBA" id="ARBA00023015"/>
    </source>
</evidence>
<keyword evidence="4" id="KW-0238">DNA-binding</keyword>
<dbReference type="InterPro" id="IPR000835">
    <property type="entry name" value="HTH_MarR-typ"/>
</dbReference>